<comment type="caution">
    <text evidence="2">The sequence shown here is derived from an EMBL/GenBank/DDBJ whole genome shotgun (WGS) entry which is preliminary data.</text>
</comment>
<dbReference type="Proteomes" id="UP001642484">
    <property type="component" value="Unassembled WGS sequence"/>
</dbReference>
<feature type="chain" id="PRO_5047360216" evidence="1">
    <location>
        <begin position="17"/>
        <end position="503"/>
    </location>
</feature>
<gene>
    <name evidence="2" type="ORF">CCMP2556_LOCUS8922</name>
</gene>
<keyword evidence="3" id="KW-1185">Reference proteome</keyword>
<accession>A0ABP0IZX0</accession>
<evidence type="ECO:0000256" key="1">
    <source>
        <dbReference type="SAM" id="SignalP"/>
    </source>
</evidence>
<name>A0ABP0IZX0_9DINO</name>
<evidence type="ECO:0000313" key="3">
    <source>
        <dbReference type="Proteomes" id="UP001642484"/>
    </source>
</evidence>
<protein>
    <submittedName>
        <fullName evidence="2">Uncharacterized protein</fullName>
    </submittedName>
</protein>
<reference evidence="2 3" key="1">
    <citation type="submission" date="2024-02" db="EMBL/GenBank/DDBJ databases">
        <authorList>
            <person name="Chen Y."/>
            <person name="Shah S."/>
            <person name="Dougan E. K."/>
            <person name="Thang M."/>
            <person name="Chan C."/>
        </authorList>
    </citation>
    <scope>NUCLEOTIDE SEQUENCE [LARGE SCALE GENOMIC DNA]</scope>
</reference>
<evidence type="ECO:0000313" key="2">
    <source>
        <dbReference type="EMBL" id="CAK9007625.1"/>
    </source>
</evidence>
<proteinExistence type="predicted"/>
<dbReference type="EMBL" id="CAXAMN010004091">
    <property type="protein sequence ID" value="CAK9007625.1"/>
    <property type="molecule type" value="Genomic_DNA"/>
</dbReference>
<feature type="signal peptide" evidence="1">
    <location>
        <begin position="1"/>
        <end position="16"/>
    </location>
</feature>
<sequence length="503" mass="55392">MHRALKSWTLWALGVAAHLEEECQRYLRVKGFADPIDLANALSLLDSPVPCAENKTAQILYAPNPEPSIPGATDTTSLSCRYGNPQMWQHCGVCCGLRPHFNWVIATCEETQGTGQFCSGLPRCLIDGSPKINYVAAYQFDGEHFVLMDESTAGELDTEGVAGNYWQGTGFSAQNQSFRWRGGVTPPAGLWILSAENFYYGAFYMLSQLNLNLEGQGLPTGTNCWMWELDPVEGTAGWEPGKPLPGNLNMAYSTENAQASGCMPISYTSRQANGMRSEFKFPEAFRSSCASKPDQPGCRPWRETIHWGGGREGTQRFENLWDEPYVFAVVVDAQGYWIYRWRPTAYAGAPDPSGVKTGWTGVERFKALRKLPARPSPVRDVRGLRTDVPGHVAEAVVLQPSLSTEATCLRSSVEEVTWQWGTDALAAMAQQLGEAGPGSRFEGTQNWWSSFTDTLQYANYPASIMGLEARNMTEALNCNTGKTFTCSCAASEEQTFSAPDVYV</sequence>
<organism evidence="2 3">
    <name type="scientific">Durusdinium trenchii</name>
    <dbReference type="NCBI Taxonomy" id="1381693"/>
    <lineage>
        <taxon>Eukaryota</taxon>
        <taxon>Sar</taxon>
        <taxon>Alveolata</taxon>
        <taxon>Dinophyceae</taxon>
        <taxon>Suessiales</taxon>
        <taxon>Symbiodiniaceae</taxon>
        <taxon>Durusdinium</taxon>
    </lineage>
</organism>
<keyword evidence="1" id="KW-0732">Signal</keyword>